<dbReference type="EMBL" id="GBRH01258043">
    <property type="protein sequence ID" value="JAD39852.1"/>
    <property type="molecule type" value="Transcribed_RNA"/>
</dbReference>
<organism evidence="1">
    <name type="scientific">Arundo donax</name>
    <name type="common">Giant reed</name>
    <name type="synonym">Donax arundinaceus</name>
    <dbReference type="NCBI Taxonomy" id="35708"/>
    <lineage>
        <taxon>Eukaryota</taxon>
        <taxon>Viridiplantae</taxon>
        <taxon>Streptophyta</taxon>
        <taxon>Embryophyta</taxon>
        <taxon>Tracheophyta</taxon>
        <taxon>Spermatophyta</taxon>
        <taxon>Magnoliopsida</taxon>
        <taxon>Liliopsida</taxon>
        <taxon>Poales</taxon>
        <taxon>Poaceae</taxon>
        <taxon>PACMAD clade</taxon>
        <taxon>Arundinoideae</taxon>
        <taxon>Arundineae</taxon>
        <taxon>Arundo</taxon>
    </lineage>
</organism>
<reference evidence="1" key="2">
    <citation type="journal article" date="2015" name="Data Brief">
        <title>Shoot transcriptome of the giant reed, Arundo donax.</title>
        <authorList>
            <person name="Barrero R.A."/>
            <person name="Guerrero F.D."/>
            <person name="Moolhuijzen P."/>
            <person name="Goolsby J.A."/>
            <person name="Tidwell J."/>
            <person name="Bellgard S.E."/>
            <person name="Bellgard M.I."/>
        </authorList>
    </citation>
    <scope>NUCLEOTIDE SEQUENCE</scope>
    <source>
        <tissue evidence="1">Shoot tissue taken approximately 20 cm above the soil surface</tissue>
    </source>
</reference>
<protein>
    <submittedName>
        <fullName evidence="1">Uncharacterized protein</fullName>
    </submittedName>
</protein>
<accession>A0A0A8ZYI7</accession>
<proteinExistence type="predicted"/>
<sequence>MFDFWRCFFCLI</sequence>
<name>A0A0A8ZYI7_ARUDO</name>
<reference evidence="1" key="1">
    <citation type="submission" date="2014-09" db="EMBL/GenBank/DDBJ databases">
        <authorList>
            <person name="Magalhaes I.L.F."/>
            <person name="Oliveira U."/>
            <person name="Santos F.R."/>
            <person name="Vidigal T.H.D.A."/>
            <person name="Brescovit A.D."/>
            <person name="Santos A.J."/>
        </authorList>
    </citation>
    <scope>NUCLEOTIDE SEQUENCE</scope>
    <source>
        <tissue evidence="1">Shoot tissue taken approximately 20 cm above the soil surface</tissue>
    </source>
</reference>
<evidence type="ECO:0000313" key="1">
    <source>
        <dbReference type="EMBL" id="JAD39852.1"/>
    </source>
</evidence>